<name>A0A1Y4LE77_9FIRM</name>
<dbReference type="PANTHER" id="PTHR33217:SF8">
    <property type="entry name" value="MUTATOR FAMILY TRANSPOSASE"/>
    <property type="match status" value="1"/>
</dbReference>
<dbReference type="GO" id="GO:0003677">
    <property type="term" value="F:DNA binding"/>
    <property type="evidence" value="ECO:0007669"/>
    <property type="project" value="UniProtKB-UniRule"/>
</dbReference>
<dbReference type="InterPro" id="IPR001207">
    <property type="entry name" value="Transposase_mutator"/>
</dbReference>
<keyword evidence="6" id="KW-0814">Transposable element</keyword>
<evidence type="ECO:0000256" key="6">
    <source>
        <dbReference type="RuleBase" id="RU365089"/>
    </source>
</evidence>
<accession>A0A1Y4LE77</accession>
<evidence type="ECO:0000256" key="1">
    <source>
        <dbReference type="ARBA" id="ARBA00002190"/>
    </source>
</evidence>
<evidence type="ECO:0000313" key="8">
    <source>
        <dbReference type="Proteomes" id="UP000195447"/>
    </source>
</evidence>
<dbReference type="EMBL" id="NFKM01000049">
    <property type="protein sequence ID" value="OUP55003.1"/>
    <property type="molecule type" value="Genomic_DNA"/>
</dbReference>
<keyword evidence="4 6" id="KW-0238">DNA-binding</keyword>
<evidence type="ECO:0000256" key="5">
    <source>
        <dbReference type="ARBA" id="ARBA00023172"/>
    </source>
</evidence>
<dbReference type="GO" id="GO:0006313">
    <property type="term" value="P:DNA transposition"/>
    <property type="evidence" value="ECO:0007669"/>
    <property type="project" value="UniProtKB-UniRule"/>
</dbReference>
<evidence type="ECO:0000256" key="4">
    <source>
        <dbReference type="ARBA" id="ARBA00023125"/>
    </source>
</evidence>
<dbReference type="AlphaFoldDB" id="A0A1Y4LE77"/>
<evidence type="ECO:0000256" key="3">
    <source>
        <dbReference type="ARBA" id="ARBA00022578"/>
    </source>
</evidence>
<dbReference type="Pfam" id="PF00872">
    <property type="entry name" value="Transposase_mut"/>
    <property type="match status" value="1"/>
</dbReference>
<evidence type="ECO:0000256" key="2">
    <source>
        <dbReference type="ARBA" id="ARBA00010961"/>
    </source>
</evidence>
<protein>
    <recommendedName>
        <fullName evidence="6">Mutator family transposase</fullName>
    </recommendedName>
</protein>
<evidence type="ECO:0000313" key="7">
    <source>
        <dbReference type="EMBL" id="OUP55003.1"/>
    </source>
</evidence>
<dbReference type="PANTHER" id="PTHR33217">
    <property type="entry name" value="TRANSPOSASE FOR INSERTION SEQUENCE ELEMENT IS1081"/>
    <property type="match status" value="1"/>
</dbReference>
<feature type="non-terminal residue" evidence="7">
    <location>
        <position position="1"/>
    </location>
</feature>
<comment type="caution">
    <text evidence="7">The sequence shown here is derived from an EMBL/GenBank/DDBJ whole genome shotgun (WGS) entry which is preliminary data.</text>
</comment>
<reference evidence="8" key="1">
    <citation type="submission" date="2017-04" db="EMBL/GenBank/DDBJ databases">
        <title>Function of individual gut microbiota members based on whole genome sequencing of pure cultures obtained from chicken caecum.</title>
        <authorList>
            <person name="Medvecky M."/>
            <person name="Cejkova D."/>
            <person name="Polansky O."/>
            <person name="Karasova D."/>
            <person name="Kubasova T."/>
            <person name="Cizek A."/>
            <person name="Rychlik I."/>
        </authorList>
    </citation>
    <scope>NUCLEOTIDE SEQUENCE [LARGE SCALE GENOMIC DNA]</scope>
    <source>
        <strain evidence="8">An178</strain>
    </source>
</reference>
<organism evidence="7 8">
    <name type="scientific">Faecalitalea cylindroides</name>
    <dbReference type="NCBI Taxonomy" id="39483"/>
    <lineage>
        <taxon>Bacteria</taxon>
        <taxon>Bacillati</taxon>
        <taxon>Bacillota</taxon>
        <taxon>Erysipelotrichia</taxon>
        <taxon>Erysipelotrichales</taxon>
        <taxon>Erysipelotrichaceae</taxon>
        <taxon>Faecalitalea</taxon>
    </lineage>
</organism>
<sequence>SGMENVIQDIFPGSKIQRCLVHIQRNICAKVRVSDRKEVANEFKEVYRSKSKEEALTSLKKFIDKWKHKYPSMVKSLSNNDYLFTFYDYPESVRHTIYSTNLIEGNNKQLKRSFKKKEQFPTEKSEEKYLVIQFNRYNEKNMNHVHRGFGQTTREDWFKS</sequence>
<comment type="function">
    <text evidence="1 6">Required for the transposition of the insertion element.</text>
</comment>
<comment type="similarity">
    <text evidence="2 6">Belongs to the transposase mutator family.</text>
</comment>
<dbReference type="RefSeq" id="WP_206383625.1">
    <property type="nucleotide sequence ID" value="NZ_NFKM01000049.1"/>
</dbReference>
<gene>
    <name evidence="7" type="ORF">B5F14_10225</name>
</gene>
<keyword evidence="3 6" id="KW-0815">Transposition</keyword>
<proteinExistence type="inferred from homology"/>
<keyword evidence="8" id="KW-1185">Reference proteome</keyword>
<keyword evidence="5 6" id="KW-0233">DNA recombination</keyword>
<dbReference type="GO" id="GO:0004803">
    <property type="term" value="F:transposase activity"/>
    <property type="evidence" value="ECO:0007669"/>
    <property type="project" value="UniProtKB-UniRule"/>
</dbReference>
<dbReference type="Proteomes" id="UP000195447">
    <property type="component" value="Unassembled WGS sequence"/>
</dbReference>